<evidence type="ECO:0000313" key="2">
    <source>
        <dbReference type="EMBL" id="KAF7502909.1"/>
    </source>
</evidence>
<reference evidence="2" key="1">
    <citation type="submission" date="2020-02" db="EMBL/GenBank/DDBJ databases">
        <authorList>
            <person name="Palmer J.M."/>
        </authorList>
    </citation>
    <scope>NUCLEOTIDE SEQUENCE</scope>
    <source>
        <strain evidence="2">EPUS1.4</strain>
        <tissue evidence="2">Thallus</tissue>
    </source>
</reference>
<evidence type="ECO:0000256" key="1">
    <source>
        <dbReference type="SAM" id="MobiDB-lite"/>
    </source>
</evidence>
<sequence>MASLLPPMPVPKRNPRRVAHGGLGGCVQTGQQDRFYETYNRKMSLSRRPLRGKKVPLAVNTDVENRDIALSTMTPTSVVLHDDSSYGEFGNPFVDQMKAPPADGNSVELVSPIEQHESGTHSPVFVNRPQTPPTPEQTATLPVELPGSILLPSQGFPQTNPPIAPARDHFKTFACDESRRSSTPSLDYSSSTTDSDMDMLKNLTSPSKRAGRANTFDAPQGIKASKPIPAMSADELMKCLPELNMSIISHSWVPAMENELKRIKALLQEAAEVQVQNQADLGNFGSRIRIL</sequence>
<dbReference type="Proteomes" id="UP000606974">
    <property type="component" value="Unassembled WGS sequence"/>
</dbReference>
<feature type="compositionally biased region" description="Low complexity" evidence="1">
    <location>
        <begin position="181"/>
        <end position="194"/>
    </location>
</feature>
<keyword evidence="3" id="KW-1185">Reference proteome</keyword>
<dbReference type="OrthoDB" id="4117168at2759"/>
<feature type="region of interest" description="Disordered" evidence="1">
    <location>
        <begin position="176"/>
        <end position="199"/>
    </location>
</feature>
<accession>A0A8H7A8H3</accession>
<gene>
    <name evidence="2" type="ORF">GJ744_004814</name>
</gene>
<protein>
    <submittedName>
        <fullName evidence="2">Uncharacterized protein</fullName>
    </submittedName>
</protein>
<comment type="caution">
    <text evidence="2">The sequence shown here is derived from an EMBL/GenBank/DDBJ whole genome shotgun (WGS) entry which is preliminary data.</text>
</comment>
<evidence type="ECO:0000313" key="3">
    <source>
        <dbReference type="Proteomes" id="UP000606974"/>
    </source>
</evidence>
<name>A0A8H7A8H3_9EURO</name>
<dbReference type="AlphaFoldDB" id="A0A8H7A8H3"/>
<proteinExistence type="predicted"/>
<dbReference type="EMBL" id="JAACFV010000209">
    <property type="protein sequence ID" value="KAF7502909.1"/>
    <property type="molecule type" value="Genomic_DNA"/>
</dbReference>
<organism evidence="2 3">
    <name type="scientific">Endocarpon pusillum</name>
    <dbReference type="NCBI Taxonomy" id="364733"/>
    <lineage>
        <taxon>Eukaryota</taxon>
        <taxon>Fungi</taxon>
        <taxon>Dikarya</taxon>
        <taxon>Ascomycota</taxon>
        <taxon>Pezizomycotina</taxon>
        <taxon>Eurotiomycetes</taxon>
        <taxon>Chaetothyriomycetidae</taxon>
        <taxon>Verrucariales</taxon>
        <taxon>Verrucariaceae</taxon>
        <taxon>Endocarpon</taxon>
    </lineage>
</organism>